<reference evidence="5" key="1">
    <citation type="submission" date="2020-11" db="EMBL/GenBank/DDBJ databases">
        <authorList>
            <consortium name="DOE Joint Genome Institute"/>
            <person name="Ahrendt S."/>
            <person name="Riley R."/>
            <person name="Andreopoulos W."/>
            <person name="Labutti K."/>
            <person name="Pangilinan J."/>
            <person name="Ruiz-Duenas F.J."/>
            <person name="Barrasa J.M."/>
            <person name="Sanchez-Garcia M."/>
            <person name="Camarero S."/>
            <person name="Miyauchi S."/>
            <person name="Serrano A."/>
            <person name="Linde D."/>
            <person name="Babiker R."/>
            <person name="Drula E."/>
            <person name="Ayuso-Fernandez I."/>
            <person name="Pacheco R."/>
            <person name="Padilla G."/>
            <person name="Ferreira P."/>
            <person name="Barriuso J."/>
            <person name="Kellner H."/>
            <person name="Castanera R."/>
            <person name="Alfaro M."/>
            <person name="Ramirez L."/>
            <person name="Pisabarro A.G."/>
            <person name="Kuo A."/>
            <person name="Tritt A."/>
            <person name="Lipzen A."/>
            <person name="He G."/>
            <person name="Yan M."/>
            <person name="Ng V."/>
            <person name="Cullen D."/>
            <person name="Martin F."/>
            <person name="Rosso M.-N."/>
            <person name="Henrissat B."/>
            <person name="Hibbett D."/>
            <person name="Martinez A.T."/>
            <person name="Grigoriev I.V."/>
        </authorList>
    </citation>
    <scope>NUCLEOTIDE SEQUENCE</scope>
    <source>
        <strain evidence="5">CBS 506.95</strain>
    </source>
</reference>
<dbReference type="PROSITE" id="PS50090">
    <property type="entry name" value="MYB_LIKE"/>
    <property type="match status" value="1"/>
</dbReference>
<protein>
    <recommendedName>
        <fullName evidence="7">SANT domain-containing protein</fullName>
    </recommendedName>
</protein>
<evidence type="ECO:0000259" key="4">
    <source>
        <dbReference type="PROSITE" id="PS51294"/>
    </source>
</evidence>
<feature type="compositionally biased region" description="Basic and acidic residues" evidence="1">
    <location>
        <begin position="384"/>
        <end position="394"/>
    </location>
</feature>
<feature type="region of interest" description="Disordered" evidence="1">
    <location>
        <begin position="1105"/>
        <end position="1402"/>
    </location>
</feature>
<evidence type="ECO:0008006" key="7">
    <source>
        <dbReference type="Google" id="ProtNLM"/>
    </source>
</evidence>
<dbReference type="Pfam" id="PF00249">
    <property type="entry name" value="Myb_DNA-binding"/>
    <property type="match status" value="2"/>
</dbReference>
<dbReference type="Gene3D" id="1.10.10.60">
    <property type="entry name" value="Homeodomain-like"/>
    <property type="match status" value="2"/>
</dbReference>
<feature type="compositionally biased region" description="Basic and acidic residues" evidence="1">
    <location>
        <begin position="51"/>
        <end position="65"/>
    </location>
</feature>
<feature type="compositionally biased region" description="Pro residues" evidence="1">
    <location>
        <begin position="1301"/>
        <end position="1321"/>
    </location>
</feature>
<feature type="compositionally biased region" description="Basic and acidic residues" evidence="1">
    <location>
        <begin position="169"/>
        <end position="178"/>
    </location>
</feature>
<evidence type="ECO:0000313" key="5">
    <source>
        <dbReference type="EMBL" id="KAF9530238.1"/>
    </source>
</evidence>
<feature type="compositionally biased region" description="Pro residues" evidence="1">
    <location>
        <begin position="446"/>
        <end position="456"/>
    </location>
</feature>
<dbReference type="SUPFAM" id="SSF46689">
    <property type="entry name" value="Homeodomain-like"/>
    <property type="match status" value="2"/>
</dbReference>
<feature type="region of interest" description="Disordered" evidence="1">
    <location>
        <begin position="1057"/>
        <end position="1091"/>
    </location>
</feature>
<dbReference type="GO" id="GO:0006357">
    <property type="term" value="P:regulation of transcription by RNA polymerase II"/>
    <property type="evidence" value="ECO:0007669"/>
    <property type="project" value="TreeGrafter"/>
</dbReference>
<dbReference type="InterPro" id="IPR001005">
    <property type="entry name" value="SANT/Myb"/>
</dbReference>
<feature type="compositionally biased region" description="Polar residues" evidence="1">
    <location>
        <begin position="1177"/>
        <end position="1196"/>
    </location>
</feature>
<feature type="compositionally biased region" description="Pro residues" evidence="1">
    <location>
        <begin position="1156"/>
        <end position="1169"/>
    </location>
</feature>
<feature type="compositionally biased region" description="Low complexity" evidence="1">
    <location>
        <begin position="494"/>
        <end position="504"/>
    </location>
</feature>
<gene>
    <name evidence="5" type="ORF">CPB83DRAFT_190051</name>
</gene>
<sequence>MMTSGYDASLPSSNYPHFEPRRMSGNIPASYDRPVPGPARQRSLSPGPSRRPYDGYLPHRTDGVQHRNTYRPAGYRPEPAGGYYYDRSTSPDPYGPPRPVDLVSRDRDPTWRFTSKPYEIPERRPLPPSPSRRFEPSDSWKQSHVDHQGTERSPHRHLNRHSRGSIDSSPERAGRLDRPPFIPGGDRYRPTPPKREIYPPPGRLDYDFYRPSYPPDYRYPEALSSPSQYSGQMPRRDSGPSANPRVYERPDLPLPIPKRSSGSSVPLAIPTPSSAWPDTSPPWSSPSLLEAPSREPPTRQGSRSSIASTHVSDRRSPGIASIPQPSPSIPLPAHLPAKPQAAIDALLRKHEHARPDFRSGPLGVDHHYPKPVNVQNELSQKATKPMDDGVRKSPNELTSEAIKPAAAVQDTPPKPSEPTIIATEGTTLSPTTNDIQKSIPAEPLSSSPPPSPPSAPDHPALEIRQDTPTPPDNHSSSDEEDDICAINIPPPVHSPSHSPAPSNADAHELDPILALSTLPRPNEIPELESAKTKEEALRIVVMTRLLRDHQSREARIEPVLFTNRSIAPEVEVHPFATPESLVDKMFKGAVLEEREVSAARTRPLLIKYFQDRQLKVDQKLHKLKNEYVTLQERWVAHCNSLNDQQKTLATEQESQPPMRTTRRSMAITDAVRSDFEMEQIIASLGNDDATDPNHLSIRNLAKVPDMISAVDGQVFAVFDDNNYLVENPAEYYSSDTGMHDWTDAEKQTFLEKFGAFPKQFGIIADFLPNKTAAQCVAYYYLHKKVFIDFRKIITQYAPNKRRRRGMGRKRGGGLLADIAMHDMEVHRGSGTASPASAAPARATRGRRSLTASAAAAAAKPSPASRRNAVQFEDTPGSTPTPEPEAGVRTTRRRKVAASSISSAISFAAEGLTVSSSISESISAPTAFQVSTSNSTTIVEDDDLPFPELRPAKRAKRTRKIKSAATVLDEPGSPSSHATPLAASEADVGLHSKKKDKAANSVHWTDEEKQLFLYLLSSYGNNFKRIAASMPGKTTLQVTNYYKTHQVEMNLADIAAKAAQRSPSPGSQWVDLHPPNSKPLSHTGFRSSSSSNLNVYPGSVSGATPYIQVSPREGQTRKLSWTGPPLPTRVPQRLTSGSDLHSPDSRRYGQNGGPHDYPYPPRTPHSPPTPRISHSTPGLASNISAISRPRISTSLGGSSPPIPDTSSPSRDASASAPHSPPPSGATAIVHSPTIPSPKLPAHQSPPPPQPHAHTPFPANHHPRRDQRPEQGLRFPHTHSPVNHQPQPRAGSTPSPGAGWRPGPGPIYGPRPYPQTNVTPPPGGSYRDARGSWIAGPEMVDPRMDASYWHYGRHPDDSPVGMRSGHPSHMARGPPTGYPPEDPRRSGPPEVGWPAEPTRRAWYS</sequence>
<feature type="domain" description="Myb-like" evidence="2">
    <location>
        <begin position="1003"/>
        <end position="1045"/>
    </location>
</feature>
<feature type="domain" description="SANT" evidence="3">
    <location>
        <begin position="736"/>
        <end position="787"/>
    </location>
</feature>
<feature type="compositionally biased region" description="Polar residues" evidence="1">
    <location>
        <begin position="1278"/>
        <end position="1293"/>
    </location>
</feature>
<feature type="compositionally biased region" description="Pro residues" evidence="1">
    <location>
        <begin position="1233"/>
        <end position="1249"/>
    </location>
</feature>
<dbReference type="EMBL" id="MU157841">
    <property type="protein sequence ID" value="KAF9530238.1"/>
    <property type="molecule type" value="Genomic_DNA"/>
</dbReference>
<proteinExistence type="predicted"/>
<dbReference type="InterPro" id="IPR051571">
    <property type="entry name" value="N-CoR_corepressor"/>
</dbReference>
<feature type="domain" description="HTH myb-type" evidence="4">
    <location>
        <begin position="995"/>
        <end position="1044"/>
    </location>
</feature>
<feature type="region of interest" description="Disordered" evidence="1">
    <location>
        <begin position="826"/>
        <end position="893"/>
    </location>
</feature>
<accession>A0A9P6JRU1</accession>
<keyword evidence="6" id="KW-1185">Reference proteome</keyword>
<dbReference type="InterPro" id="IPR017930">
    <property type="entry name" value="Myb_dom"/>
</dbReference>
<feature type="compositionally biased region" description="Low complexity" evidence="1">
    <location>
        <begin position="1203"/>
        <end position="1216"/>
    </location>
</feature>
<dbReference type="PROSITE" id="PS51293">
    <property type="entry name" value="SANT"/>
    <property type="match status" value="2"/>
</dbReference>
<evidence type="ECO:0000259" key="2">
    <source>
        <dbReference type="PROSITE" id="PS50090"/>
    </source>
</evidence>
<name>A0A9P6JRU1_9AGAR</name>
<dbReference type="PANTHER" id="PTHR13992">
    <property type="entry name" value="NUCLEAR RECEPTOR CO-REPRESSOR RELATED NCOR"/>
    <property type="match status" value="1"/>
</dbReference>
<dbReference type="InterPro" id="IPR017884">
    <property type="entry name" value="SANT_dom"/>
</dbReference>
<dbReference type="PROSITE" id="PS51294">
    <property type="entry name" value="HTH_MYB"/>
    <property type="match status" value="1"/>
</dbReference>
<feature type="compositionally biased region" description="Low complexity" evidence="1">
    <location>
        <begin position="828"/>
        <end position="868"/>
    </location>
</feature>
<feature type="region of interest" description="Disordered" evidence="1">
    <location>
        <begin position="1"/>
        <end position="505"/>
    </location>
</feature>
<feature type="compositionally biased region" description="Basic and acidic residues" evidence="1">
    <location>
        <begin position="132"/>
        <end position="153"/>
    </location>
</feature>
<evidence type="ECO:0000259" key="3">
    <source>
        <dbReference type="PROSITE" id="PS51293"/>
    </source>
</evidence>
<feature type="compositionally biased region" description="Polar residues" evidence="1">
    <location>
        <begin position="373"/>
        <end position="382"/>
    </location>
</feature>
<dbReference type="Proteomes" id="UP000807306">
    <property type="component" value="Unassembled WGS sequence"/>
</dbReference>
<dbReference type="OrthoDB" id="10258692at2759"/>
<comment type="caution">
    <text evidence="5">The sequence shown here is derived from an EMBL/GenBank/DDBJ whole genome shotgun (WGS) entry which is preliminary data.</text>
</comment>
<dbReference type="PANTHER" id="PTHR13992:SF39">
    <property type="entry name" value="SMRTER, ISOFORM G"/>
    <property type="match status" value="1"/>
</dbReference>
<dbReference type="GO" id="GO:0034967">
    <property type="term" value="C:Set3 complex"/>
    <property type="evidence" value="ECO:0007669"/>
    <property type="project" value="TreeGrafter"/>
</dbReference>
<feature type="compositionally biased region" description="Polar residues" evidence="1">
    <location>
        <begin position="424"/>
        <end position="436"/>
    </location>
</feature>
<feature type="compositionally biased region" description="Basic and acidic residues" evidence="1">
    <location>
        <begin position="186"/>
        <end position="197"/>
    </location>
</feature>
<feature type="region of interest" description="Disordered" evidence="1">
    <location>
        <begin position="964"/>
        <end position="997"/>
    </location>
</feature>
<dbReference type="CDD" id="cd00167">
    <property type="entry name" value="SANT"/>
    <property type="match status" value="1"/>
</dbReference>
<evidence type="ECO:0000313" key="6">
    <source>
        <dbReference type="Proteomes" id="UP000807306"/>
    </source>
</evidence>
<evidence type="ECO:0000256" key="1">
    <source>
        <dbReference type="SAM" id="MobiDB-lite"/>
    </source>
</evidence>
<dbReference type="SMART" id="SM00717">
    <property type="entry name" value="SANT"/>
    <property type="match status" value="2"/>
</dbReference>
<feature type="compositionally biased region" description="Polar residues" evidence="1">
    <location>
        <begin position="299"/>
        <end position="310"/>
    </location>
</feature>
<feature type="domain" description="SANT" evidence="3">
    <location>
        <begin position="1003"/>
        <end position="1049"/>
    </location>
</feature>
<dbReference type="InterPro" id="IPR009057">
    <property type="entry name" value="Homeodomain-like_sf"/>
</dbReference>
<organism evidence="5 6">
    <name type="scientific">Crepidotus variabilis</name>
    <dbReference type="NCBI Taxonomy" id="179855"/>
    <lineage>
        <taxon>Eukaryota</taxon>
        <taxon>Fungi</taxon>
        <taxon>Dikarya</taxon>
        <taxon>Basidiomycota</taxon>
        <taxon>Agaricomycotina</taxon>
        <taxon>Agaricomycetes</taxon>
        <taxon>Agaricomycetidae</taxon>
        <taxon>Agaricales</taxon>
        <taxon>Agaricineae</taxon>
        <taxon>Crepidotaceae</taxon>
        <taxon>Crepidotus</taxon>
    </lineage>
</organism>
<feature type="compositionally biased region" description="Basic residues" evidence="1">
    <location>
        <begin position="154"/>
        <end position="163"/>
    </location>
</feature>
<feature type="compositionally biased region" description="Polar residues" evidence="1">
    <location>
        <begin position="1077"/>
        <end position="1091"/>
    </location>
</feature>